<dbReference type="Gene3D" id="6.10.250.690">
    <property type="match status" value="1"/>
</dbReference>
<dbReference type="GO" id="GO:0006355">
    <property type="term" value="P:regulation of DNA-templated transcription"/>
    <property type="evidence" value="ECO:0007669"/>
    <property type="project" value="InterPro"/>
</dbReference>
<comment type="function">
    <text evidence="7">May play the central regulatory role in sporulation. It may be an element of the effector pathway responsible for the activation of sporulation genes in response to nutritional stress. Spo0A may act in concert with spo0H (a sigma factor) to control the expression of some genes that are critical to the sporulation process.</text>
</comment>
<evidence type="ECO:0000256" key="7">
    <source>
        <dbReference type="ARBA" id="ARBA00024867"/>
    </source>
</evidence>
<evidence type="ECO:0000256" key="3">
    <source>
        <dbReference type="ARBA" id="ARBA00023012"/>
    </source>
</evidence>
<dbReference type="PROSITE" id="PS51755">
    <property type="entry name" value="OMPR_PHOB"/>
    <property type="match status" value="1"/>
</dbReference>
<keyword evidence="6" id="KW-0804">Transcription</keyword>
<feature type="modified residue" description="4-aspartylphosphate" evidence="8">
    <location>
        <position position="75"/>
    </location>
</feature>
<dbReference type="FunFam" id="1.10.10.10:FF:000018">
    <property type="entry name" value="DNA-binding response regulator ResD"/>
    <property type="match status" value="1"/>
</dbReference>
<dbReference type="CDD" id="cd00383">
    <property type="entry name" value="trans_reg_C"/>
    <property type="match status" value="1"/>
</dbReference>
<evidence type="ECO:0000256" key="6">
    <source>
        <dbReference type="ARBA" id="ARBA00023163"/>
    </source>
</evidence>
<feature type="DNA-binding region" description="OmpR/PhoB-type" evidence="9">
    <location>
        <begin position="149"/>
        <end position="246"/>
    </location>
</feature>
<keyword evidence="4" id="KW-0805">Transcription regulation</keyword>
<dbReference type="InterPro" id="IPR039420">
    <property type="entry name" value="WalR-like"/>
</dbReference>
<evidence type="ECO:0000256" key="1">
    <source>
        <dbReference type="ARBA" id="ARBA00018672"/>
    </source>
</evidence>
<dbReference type="PANTHER" id="PTHR48111:SF73">
    <property type="entry name" value="ALKALINE PHOSPHATASE SYNTHESIS TRANSCRIPTIONAL REGULATORY PROTEIN PHOP"/>
    <property type="match status" value="1"/>
</dbReference>
<accession>A0A7G6E3S5</accession>
<proteinExistence type="predicted"/>
<dbReference type="Gene3D" id="1.10.10.10">
    <property type="entry name" value="Winged helix-like DNA-binding domain superfamily/Winged helix DNA-binding domain"/>
    <property type="match status" value="1"/>
</dbReference>
<dbReference type="Proteomes" id="UP000515847">
    <property type="component" value="Chromosome"/>
</dbReference>
<keyword evidence="3" id="KW-0902">Two-component regulatory system</keyword>
<dbReference type="InterPro" id="IPR001867">
    <property type="entry name" value="OmpR/PhoB-type_DNA-bd"/>
</dbReference>
<dbReference type="SMART" id="SM00862">
    <property type="entry name" value="Trans_reg_C"/>
    <property type="match status" value="1"/>
</dbReference>
<dbReference type="GO" id="GO:0000976">
    <property type="term" value="F:transcription cis-regulatory region binding"/>
    <property type="evidence" value="ECO:0007669"/>
    <property type="project" value="TreeGrafter"/>
</dbReference>
<protein>
    <recommendedName>
        <fullName evidence="1">Stage 0 sporulation protein A homolog</fullName>
    </recommendedName>
</protein>
<dbReference type="SMART" id="SM00448">
    <property type="entry name" value="REC"/>
    <property type="match status" value="1"/>
</dbReference>
<evidence type="ECO:0000259" key="11">
    <source>
        <dbReference type="PROSITE" id="PS51755"/>
    </source>
</evidence>
<evidence type="ECO:0000256" key="9">
    <source>
        <dbReference type="PROSITE-ProRule" id="PRU01091"/>
    </source>
</evidence>
<dbReference type="KEGG" id="tfr:BR63_10675"/>
<dbReference type="EMBL" id="CP045798">
    <property type="protein sequence ID" value="QNB46729.1"/>
    <property type="molecule type" value="Genomic_DNA"/>
</dbReference>
<dbReference type="InterPro" id="IPR036388">
    <property type="entry name" value="WH-like_DNA-bd_sf"/>
</dbReference>
<dbReference type="PANTHER" id="PTHR48111">
    <property type="entry name" value="REGULATOR OF RPOS"/>
    <property type="match status" value="1"/>
</dbReference>
<evidence type="ECO:0000256" key="2">
    <source>
        <dbReference type="ARBA" id="ARBA00022553"/>
    </source>
</evidence>
<sequence>MKDKNDIIWNIGEKGGITVAGYKRNILVVDDESGIRELVSLYLTKEHYRVVTAENGQEALKKIEEGEEFHLFIIDVMMPKMDGFALCKEIRRFSDSPVIFLTARGEEYERLLGFELGGDDYVVKPFSPRELVARVKALLKRSNNPLETVEIIKAGDMEINVPGREITLAGEHIILTPKEFDLLVYLAQNKGKVLTREKIMETVWDYEYYGDLRTVDTHIKKLREKLGEKGDQYIKTVWGVGYKFEVN</sequence>
<evidence type="ECO:0000256" key="5">
    <source>
        <dbReference type="ARBA" id="ARBA00023125"/>
    </source>
</evidence>
<dbReference type="GO" id="GO:0005829">
    <property type="term" value="C:cytosol"/>
    <property type="evidence" value="ECO:0007669"/>
    <property type="project" value="TreeGrafter"/>
</dbReference>
<dbReference type="Pfam" id="PF00486">
    <property type="entry name" value="Trans_reg_C"/>
    <property type="match status" value="1"/>
</dbReference>
<evidence type="ECO:0000259" key="10">
    <source>
        <dbReference type="PROSITE" id="PS50110"/>
    </source>
</evidence>
<name>A0A7G6E3S5_THEFR</name>
<dbReference type="Pfam" id="PF00072">
    <property type="entry name" value="Response_reg"/>
    <property type="match status" value="1"/>
</dbReference>
<keyword evidence="13" id="KW-1185">Reference proteome</keyword>
<dbReference type="InterPro" id="IPR011006">
    <property type="entry name" value="CheY-like_superfamily"/>
</dbReference>
<feature type="domain" description="Response regulatory" evidence="10">
    <location>
        <begin position="25"/>
        <end position="139"/>
    </location>
</feature>
<keyword evidence="5 9" id="KW-0238">DNA-binding</keyword>
<reference evidence="12 13" key="1">
    <citation type="journal article" date="2019" name="Front. Microbiol.">
        <title>Thermoanaerosceptrum fracticalcis gen. nov. sp. nov., a Novel Fumarate-Fermenting Microorganism From a Deep Fractured Carbonate Aquifer of the US Great Basin.</title>
        <authorList>
            <person name="Hamilton-Brehm S.D."/>
            <person name="Stewart L.E."/>
            <person name="Zavarin M."/>
            <person name="Caldwell M."/>
            <person name="Lawson P.A."/>
            <person name="Onstott T.C."/>
            <person name="Grzymski J."/>
            <person name="Neveux I."/>
            <person name="Lollar B.S."/>
            <person name="Russell C.E."/>
            <person name="Moser D.P."/>
        </authorList>
    </citation>
    <scope>NUCLEOTIDE SEQUENCE [LARGE SCALE GENOMIC DNA]</scope>
    <source>
        <strain evidence="12 13">DRI-13</strain>
    </source>
</reference>
<keyword evidence="2 8" id="KW-0597">Phosphoprotein</keyword>
<dbReference type="InterPro" id="IPR001789">
    <property type="entry name" value="Sig_transdc_resp-reg_receiver"/>
</dbReference>
<evidence type="ECO:0000313" key="12">
    <source>
        <dbReference type="EMBL" id="QNB46729.1"/>
    </source>
</evidence>
<feature type="domain" description="OmpR/PhoB-type" evidence="11">
    <location>
        <begin position="149"/>
        <end position="246"/>
    </location>
</feature>
<evidence type="ECO:0000256" key="4">
    <source>
        <dbReference type="ARBA" id="ARBA00023015"/>
    </source>
</evidence>
<dbReference type="GO" id="GO:0032993">
    <property type="term" value="C:protein-DNA complex"/>
    <property type="evidence" value="ECO:0007669"/>
    <property type="project" value="TreeGrafter"/>
</dbReference>
<dbReference type="FunFam" id="3.40.50.2300:FF:000001">
    <property type="entry name" value="DNA-binding response regulator PhoB"/>
    <property type="match status" value="1"/>
</dbReference>
<dbReference type="SUPFAM" id="SSF52172">
    <property type="entry name" value="CheY-like"/>
    <property type="match status" value="1"/>
</dbReference>
<dbReference type="Gene3D" id="3.40.50.2300">
    <property type="match status" value="1"/>
</dbReference>
<dbReference type="AlphaFoldDB" id="A0A7G6E3S5"/>
<gene>
    <name evidence="12" type="ORF">BR63_10675</name>
</gene>
<dbReference type="PROSITE" id="PS50110">
    <property type="entry name" value="RESPONSE_REGULATORY"/>
    <property type="match status" value="1"/>
</dbReference>
<evidence type="ECO:0000313" key="13">
    <source>
        <dbReference type="Proteomes" id="UP000515847"/>
    </source>
</evidence>
<organism evidence="12 13">
    <name type="scientific">Thermanaerosceptrum fracticalcis</name>
    <dbReference type="NCBI Taxonomy" id="1712410"/>
    <lineage>
        <taxon>Bacteria</taxon>
        <taxon>Bacillati</taxon>
        <taxon>Bacillota</taxon>
        <taxon>Clostridia</taxon>
        <taxon>Eubacteriales</taxon>
        <taxon>Peptococcaceae</taxon>
        <taxon>Thermanaerosceptrum</taxon>
    </lineage>
</organism>
<dbReference type="GO" id="GO:0000156">
    <property type="term" value="F:phosphorelay response regulator activity"/>
    <property type="evidence" value="ECO:0007669"/>
    <property type="project" value="TreeGrafter"/>
</dbReference>
<evidence type="ECO:0000256" key="8">
    <source>
        <dbReference type="PROSITE-ProRule" id="PRU00169"/>
    </source>
</evidence>
<dbReference type="OrthoDB" id="9790454at2"/>